<name>A0A0F9KLD6_9ZZZZ</name>
<organism evidence="1">
    <name type="scientific">marine sediment metagenome</name>
    <dbReference type="NCBI Taxonomy" id="412755"/>
    <lineage>
        <taxon>unclassified sequences</taxon>
        <taxon>metagenomes</taxon>
        <taxon>ecological metagenomes</taxon>
    </lineage>
</organism>
<reference evidence="1" key="1">
    <citation type="journal article" date="2015" name="Nature">
        <title>Complex archaea that bridge the gap between prokaryotes and eukaryotes.</title>
        <authorList>
            <person name="Spang A."/>
            <person name="Saw J.H."/>
            <person name="Jorgensen S.L."/>
            <person name="Zaremba-Niedzwiedzka K."/>
            <person name="Martijn J."/>
            <person name="Lind A.E."/>
            <person name="van Eijk R."/>
            <person name="Schleper C."/>
            <person name="Guy L."/>
            <person name="Ettema T.J."/>
        </authorList>
    </citation>
    <scope>NUCLEOTIDE SEQUENCE</scope>
</reference>
<accession>A0A0F9KLD6</accession>
<protein>
    <submittedName>
        <fullName evidence="1">Uncharacterized protein</fullName>
    </submittedName>
</protein>
<gene>
    <name evidence="1" type="ORF">LCGC14_1388750</name>
</gene>
<sequence>MTKKPKPPREERYSQIYWPVSIQKLKSTVYDLLLDIDCNYSRIMQSILPNLKEICNLIASEGKNFRHFEWHLLIIDKKTGEGYSSLCSGEYTLTNLTEKANANDGIEEKEDDNDR</sequence>
<dbReference type="AlphaFoldDB" id="A0A0F9KLD6"/>
<proteinExistence type="predicted"/>
<evidence type="ECO:0000313" key="1">
    <source>
        <dbReference type="EMBL" id="KKM75591.1"/>
    </source>
</evidence>
<dbReference type="EMBL" id="LAZR01008950">
    <property type="protein sequence ID" value="KKM75591.1"/>
    <property type="molecule type" value="Genomic_DNA"/>
</dbReference>
<comment type="caution">
    <text evidence="1">The sequence shown here is derived from an EMBL/GenBank/DDBJ whole genome shotgun (WGS) entry which is preliminary data.</text>
</comment>